<dbReference type="PANTHER" id="PTHR21180">
    <property type="entry name" value="ENDONUCLEASE/EXONUCLEASE/PHOSPHATASE FAMILY DOMAIN-CONTAINING PROTEIN 1"/>
    <property type="match status" value="1"/>
</dbReference>
<organism evidence="4 5">
    <name type="scientific">Propioniferax innocua</name>
    <dbReference type="NCBI Taxonomy" id="1753"/>
    <lineage>
        <taxon>Bacteria</taxon>
        <taxon>Bacillati</taxon>
        <taxon>Actinomycetota</taxon>
        <taxon>Actinomycetes</taxon>
        <taxon>Propionibacteriales</taxon>
        <taxon>Propionibacteriaceae</taxon>
        <taxon>Propioniferax</taxon>
    </lineage>
</organism>
<reference evidence="4 5" key="1">
    <citation type="submission" date="2019-06" db="EMBL/GenBank/DDBJ databases">
        <title>Sequencing the genomes of 1000 actinobacteria strains.</title>
        <authorList>
            <person name="Klenk H.-P."/>
        </authorList>
    </citation>
    <scope>NUCLEOTIDE SEQUENCE [LARGE SCALE GENOMIC DNA]</scope>
    <source>
        <strain evidence="4 5">DSM 8251</strain>
    </source>
</reference>
<accession>A0A542ZR55</accession>
<evidence type="ECO:0000256" key="2">
    <source>
        <dbReference type="SAM" id="Phobius"/>
    </source>
</evidence>
<dbReference type="Proteomes" id="UP000316196">
    <property type="component" value="Unassembled WGS sequence"/>
</dbReference>
<feature type="region of interest" description="Disordered" evidence="1">
    <location>
        <begin position="201"/>
        <end position="244"/>
    </location>
</feature>
<dbReference type="InterPro" id="IPR010994">
    <property type="entry name" value="RuvA_2-like"/>
</dbReference>
<evidence type="ECO:0000259" key="3">
    <source>
        <dbReference type="SMART" id="SM00278"/>
    </source>
</evidence>
<evidence type="ECO:0000256" key="1">
    <source>
        <dbReference type="SAM" id="MobiDB-lite"/>
    </source>
</evidence>
<dbReference type="GO" id="GO:0015627">
    <property type="term" value="C:type II protein secretion system complex"/>
    <property type="evidence" value="ECO:0007669"/>
    <property type="project" value="TreeGrafter"/>
</dbReference>
<feature type="compositionally biased region" description="Low complexity" evidence="1">
    <location>
        <begin position="211"/>
        <end position="238"/>
    </location>
</feature>
<dbReference type="InterPro" id="IPR051675">
    <property type="entry name" value="Endo/Exo/Phosphatase_dom_1"/>
</dbReference>
<dbReference type="Pfam" id="PF10531">
    <property type="entry name" value="SLBB"/>
    <property type="match status" value="1"/>
</dbReference>
<sequence length="304" mass="31118">MPQIDVPRRAAPRANGLTRLASTPARTTDPDATRPRADRAGGGQGAEAWWTGAPQWTEPLPASDPEPPDTAGAVSRFTRKHVMVMAVALLLAALLAAYSMLRAQPADPVPVAEPVPEATPVVPDAPVEGAPSGAASPTAPEVFRVHVVGAVHHPGVHELGPGARVIDAVDSAGGLTRDAAPGQLNFAQPVADGQQVWIGTHAEPGGEVRSPAEASQQPGQPGQSGPPGQSGSEGASSGDGQGLVNLNSASQAELEELPGVGPATAQKIITWREENGGFRSVEDLMEIRGIGEKTFAELAPLVTV</sequence>
<dbReference type="InterPro" id="IPR019554">
    <property type="entry name" value="Soluble_ligand-bd"/>
</dbReference>
<dbReference type="Gene3D" id="1.10.150.280">
    <property type="entry name" value="AF1531-like domain"/>
    <property type="match status" value="1"/>
</dbReference>
<dbReference type="SUPFAM" id="SSF47781">
    <property type="entry name" value="RuvA domain 2-like"/>
    <property type="match status" value="1"/>
</dbReference>
<dbReference type="GO" id="GO:0015628">
    <property type="term" value="P:protein secretion by the type II secretion system"/>
    <property type="evidence" value="ECO:0007669"/>
    <property type="project" value="TreeGrafter"/>
</dbReference>
<dbReference type="Gene3D" id="3.10.560.10">
    <property type="entry name" value="Outer membrane lipoprotein wza domain like"/>
    <property type="match status" value="1"/>
</dbReference>
<keyword evidence="2" id="KW-1133">Transmembrane helix</keyword>
<feature type="compositionally biased region" description="Basic and acidic residues" evidence="1">
    <location>
        <begin position="28"/>
        <end position="39"/>
    </location>
</feature>
<evidence type="ECO:0000313" key="4">
    <source>
        <dbReference type="EMBL" id="TQL62807.1"/>
    </source>
</evidence>
<dbReference type="OrthoDB" id="9758724at2"/>
<feature type="transmembrane region" description="Helical" evidence="2">
    <location>
        <begin position="82"/>
        <end position="101"/>
    </location>
</feature>
<name>A0A542ZR55_9ACTN</name>
<evidence type="ECO:0000313" key="5">
    <source>
        <dbReference type="Proteomes" id="UP000316196"/>
    </source>
</evidence>
<dbReference type="GO" id="GO:0006281">
    <property type="term" value="P:DNA repair"/>
    <property type="evidence" value="ECO:0007669"/>
    <property type="project" value="InterPro"/>
</dbReference>
<dbReference type="Pfam" id="PF12836">
    <property type="entry name" value="HHH_3"/>
    <property type="match status" value="1"/>
</dbReference>
<dbReference type="InterPro" id="IPR003583">
    <property type="entry name" value="Hlx-hairpin-Hlx_DNA-bd_motif"/>
</dbReference>
<comment type="caution">
    <text evidence="4">The sequence shown here is derived from an EMBL/GenBank/DDBJ whole genome shotgun (WGS) entry which is preliminary data.</text>
</comment>
<gene>
    <name evidence="4" type="ORF">FB460_0597</name>
</gene>
<dbReference type="InterPro" id="IPR004509">
    <property type="entry name" value="Competence_ComEA_HhH"/>
</dbReference>
<dbReference type="AlphaFoldDB" id="A0A542ZR55"/>
<dbReference type="NCBIfam" id="TIGR00426">
    <property type="entry name" value="competence protein ComEA helix-hairpin-helix repeat region"/>
    <property type="match status" value="1"/>
</dbReference>
<dbReference type="EMBL" id="VFOR01000001">
    <property type="protein sequence ID" value="TQL62807.1"/>
    <property type="molecule type" value="Genomic_DNA"/>
</dbReference>
<dbReference type="PANTHER" id="PTHR21180:SF32">
    <property type="entry name" value="ENDONUCLEASE_EXONUCLEASE_PHOSPHATASE FAMILY DOMAIN-CONTAINING PROTEIN 1"/>
    <property type="match status" value="1"/>
</dbReference>
<proteinExistence type="predicted"/>
<keyword evidence="5" id="KW-1185">Reference proteome</keyword>
<keyword evidence="2" id="KW-0472">Membrane</keyword>
<dbReference type="GO" id="GO:0003677">
    <property type="term" value="F:DNA binding"/>
    <property type="evidence" value="ECO:0007669"/>
    <property type="project" value="InterPro"/>
</dbReference>
<keyword evidence="2" id="KW-0812">Transmembrane</keyword>
<protein>
    <submittedName>
        <fullName evidence="4">Competence protein ComEA</fullName>
    </submittedName>
</protein>
<feature type="domain" description="Helix-hairpin-helix DNA-binding motif class 1" evidence="3">
    <location>
        <begin position="282"/>
        <end position="301"/>
    </location>
</feature>
<feature type="domain" description="Helix-hairpin-helix DNA-binding motif class 1" evidence="3">
    <location>
        <begin position="252"/>
        <end position="271"/>
    </location>
</feature>
<dbReference type="RefSeq" id="WP_142092604.1">
    <property type="nucleotide sequence ID" value="NZ_BAAAMD010000001.1"/>
</dbReference>
<dbReference type="SMART" id="SM00278">
    <property type="entry name" value="HhH1"/>
    <property type="match status" value="2"/>
</dbReference>
<feature type="region of interest" description="Disordered" evidence="1">
    <location>
        <begin position="1"/>
        <end position="49"/>
    </location>
</feature>